<gene>
    <name evidence="4" type="ORF">L207DRAFT_530231</name>
</gene>
<accession>A0A2J6RJU0</accession>
<evidence type="ECO:0000313" key="5">
    <source>
        <dbReference type="Proteomes" id="UP000235786"/>
    </source>
</evidence>
<organism evidence="4 5">
    <name type="scientific">Hyaloscypha variabilis (strain UAMH 11265 / GT02V1 / F)</name>
    <name type="common">Meliniomyces variabilis</name>
    <dbReference type="NCBI Taxonomy" id="1149755"/>
    <lineage>
        <taxon>Eukaryota</taxon>
        <taxon>Fungi</taxon>
        <taxon>Dikarya</taxon>
        <taxon>Ascomycota</taxon>
        <taxon>Pezizomycotina</taxon>
        <taxon>Leotiomycetes</taxon>
        <taxon>Helotiales</taxon>
        <taxon>Hyaloscyphaceae</taxon>
        <taxon>Hyaloscypha</taxon>
        <taxon>Hyaloscypha variabilis</taxon>
    </lineage>
</organism>
<sequence length="245" mass="25719">MCFHDLCPTYLLYGLLFCLSLTRAQDTLPQTIFSLPVFSSQKPCAQACFTTGPLGYCFEDMVGDALGCVTDNACGLGSKALAPNDCYCRTDLQSVAESFLTSCVQSSCTVGDSSIDISSAGSIYLEYCSSQGFPINVPASTTQEIPQATTTVASPSLQQTSPTNSGVSSAPGSSSSSTTNPNAATTPNNSNKLTIALALGLGIPTIVVAILTWWCPCIPCGHRRAKVYSAGRDVRLNRLHGSIRS</sequence>
<evidence type="ECO:0000256" key="3">
    <source>
        <dbReference type="SAM" id="SignalP"/>
    </source>
</evidence>
<proteinExistence type="predicted"/>
<dbReference type="STRING" id="1149755.A0A2J6RJU0"/>
<feature type="compositionally biased region" description="Low complexity" evidence="1">
    <location>
        <begin position="163"/>
        <end position="187"/>
    </location>
</feature>
<dbReference type="OrthoDB" id="5421290at2759"/>
<protein>
    <recommendedName>
        <fullName evidence="6">Extracellular membrane protein CFEM domain-containing protein</fullName>
    </recommendedName>
</protein>
<dbReference type="EMBL" id="KZ613947">
    <property type="protein sequence ID" value="PMD38761.1"/>
    <property type="molecule type" value="Genomic_DNA"/>
</dbReference>
<reference evidence="4 5" key="1">
    <citation type="submission" date="2016-04" db="EMBL/GenBank/DDBJ databases">
        <title>A degradative enzymes factory behind the ericoid mycorrhizal symbiosis.</title>
        <authorList>
            <consortium name="DOE Joint Genome Institute"/>
            <person name="Martino E."/>
            <person name="Morin E."/>
            <person name="Grelet G."/>
            <person name="Kuo A."/>
            <person name="Kohler A."/>
            <person name="Daghino S."/>
            <person name="Barry K."/>
            <person name="Choi C."/>
            <person name="Cichocki N."/>
            <person name="Clum A."/>
            <person name="Copeland A."/>
            <person name="Hainaut M."/>
            <person name="Haridas S."/>
            <person name="Labutti K."/>
            <person name="Lindquist E."/>
            <person name="Lipzen A."/>
            <person name="Khouja H.-R."/>
            <person name="Murat C."/>
            <person name="Ohm R."/>
            <person name="Olson A."/>
            <person name="Spatafora J."/>
            <person name="Veneault-Fourrey C."/>
            <person name="Henrissat B."/>
            <person name="Grigoriev I."/>
            <person name="Martin F."/>
            <person name="Perotto S."/>
        </authorList>
    </citation>
    <scope>NUCLEOTIDE SEQUENCE [LARGE SCALE GENOMIC DNA]</scope>
    <source>
        <strain evidence="4 5">F</strain>
    </source>
</reference>
<evidence type="ECO:0008006" key="6">
    <source>
        <dbReference type="Google" id="ProtNLM"/>
    </source>
</evidence>
<keyword evidence="5" id="KW-1185">Reference proteome</keyword>
<keyword evidence="2" id="KW-0472">Membrane</keyword>
<feature type="compositionally biased region" description="Polar residues" evidence="1">
    <location>
        <begin position="150"/>
        <end position="162"/>
    </location>
</feature>
<keyword evidence="2" id="KW-1133">Transmembrane helix</keyword>
<evidence type="ECO:0000256" key="1">
    <source>
        <dbReference type="SAM" id="MobiDB-lite"/>
    </source>
</evidence>
<feature type="transmembrane region" description="Helical" evidence="2">
    <location>
        <begin position="193"/>
        <end position="214"/>
    </location>
</feature>
<name>A0A2J6RJU0_HYAVF</name>
<keyword evidence="3" id="KW-0732">Signal</keyword>
<feature type="chain" id="PRO_5014428116" description="Extracellular membrane protein CFEM domain-containing protein" evidence="3">
    <location>
        <begin position="25"/>
        <end position="245"/>
    </location>
</feature>
<keyword evidence="2" id="KW-0812">Transmembrane</keyword>
<evidence type="ECO:0000256" key="2">
    <source>
        <dbReference type="SAM" id="Phobius"/>
    </source>
</evidence>
<dbReference type="AlphaFoldDB" id="A0A2J6RJU0"/>
<dbReference type="Proteomes" id="UP000235786">
    <property type="component" value="Unassembled WGS sequence"/>
</dbReference>
<feature type="region of interest" description="Disordered" evidence="1">
    <location>
        <begin position="150"/>
        <end position="187"/>
    </location>
</feature>
<evidence type="ECO:0000313" key="4">
    <source>
        <dbReference type="EMBL" id="PMD38761.1"/>
    </source>
</evidence>
<feature type="signal peptide" evidence="3">
    <location>
        <begin position="1"/>
        <end position="24"/>
    </location>
</feature>